<keyword evidence="8" id="KW-0732">Signal</keyword>
<dbReference type="GO" id="GO:0016020">
    <property type="term" value="C:membrane"/>
    <property type="evidence" value="ECO:0007669"/>
    <property type="project" value="UniProtKB-SubCell"/>
</dbReference>
<reference evidence="10" key="1">
    <citation type="submission" date="2021-12" db="EMBL/GenBank/DDBJ databases">
        <authorList>
            <person name="King R."/>
        </authorList>
    </citation>
    <scope>NUCLEOTIDE SEQUENCE</scope>
</reference>
<dbReference type="InterPro" id="IPR013162">
    <property type="entry name" value="CD80_C2-set"/>
</dbReference>
<evidence type="ECO:0000256" key="7">
    <source>
        <dbReference type="SAM" id="Phobius"/>
    </source>
</evidence>
<accession>A0A9P0G145</accession>
<keyword evidence="5" id="KW-1015">Disulfide bond</keyword>
<dbReference type="Pfam" id="PF08205">
    <property type="entry name" value="C2-set_2"/>
    <property type="match status" value="2"/>
</dbReference>
<dbReference type="SUPFAM" id="SSF48726">
    <property type="entry name" value="Immunoglobulin"/>
    <property type="match status" value="5"/>
</dbReference>
<evidence type="ECO:0000313" key="10">
    <source>
        <dbReference type="EMBL" id="CAH0774686.1"/>
    </source>
</evidence>
<dbReference type="Gene3D" id="2.60.40.10">
    <property type="entry name" value="Immunoglobulins"/>
    <property type="match status" value="5"/>
</dbReference>
<dbReference type="CDD" id="cd00096">
    <property type="entry name" value="Ig"/>
    <property type="match status" value="3"/>
</dbReference>
<dbReference type="InterPro" id="IPR003599">
    <property type="entry name" value="Ig_sub"/>
</dbReference>
<proteinExistence type="predicted"/>
<dbReference type="PANTHER" id="PTHR23278:SF4">
    <property type="entry name" value="SIDESTEP, ISOFORM C"/>
    <property type="match status" value="1"/>
</dbReference>
<evidence type="ECO:0000256" key="5">
    <source>
        <dbReference type="ARBA" id="ARBA00023157"/>
    </source>
</evidence>
<feature type="domain" description="Ig-like" evidence="9">
    <location>
        <begin position="237"/>
        <end position="343"/>
    </location>
</feature>
<keyword evidence="3 7" id="KW-1133">Transmembrane helix</keyword>
<dbReference type="InterPro" id="IPR036179">
    <property type="entry name" value="Ig-like_dom_sf"/>
</dbReference>
<dbReference type="InterPro" id="IPR003598">
    <property type="entry name" value="Ig_sub2"/>
</dbReference>
<comment type="subcellular location">
    <subcellularLocation>
        <location evidence="1">Membrane</location>
        <topology evidence="1">Single-pass membrane protein</topology>
    </subcellularLocation>
</comment>
<feature type="domain" description="Ig-like" evidence="9">
    <location>
        <begin position="349"/>
        <end position="434"/>
    </location>
</feature>
<feature type="domain" description="Ig-like" evidence="9">
    <location>
        <begin position="32"/>
        <end position="140"/>
    </location>
</feature>
<dbReference type="SMART" id="SM00408">
    <property type="entry name" value="IGc2"/>
    <property type="match status" value="3"/>
</dbReference>
<feature type="region of interest" description="Disordered" evidence="6">
    <location>
        <begin position="751"/>
        <end position="779"/>
    </location>
</feature>
<dbReference type="Pfam" id="PF07686">
    <property type="entry name" value="V-set"/>
    <property type="match status" value="1"/>
</dbReference>
<dbReference type="PANTHER" id="PTHR23278">
    <property type="entry name" value="SIDESTEP PROTEIN"/>
    <property type="match status" value="1"/>
</dbReference>
<feature type="domain" description="Ig-like" evidence="9">
    <location>
        <begin position="148"/>
        <end position="231"/>
    </location>
</feature>
<feature type="chain" id="PRO_5040260348" description="Ig-like domain-containing protein" evidence="8">
    <location>
        <begin position="22"/>
        <end position="779"/>
    </location>
</feature>
<dbReference type="Proteomes" id="UP001152759">
    <property type="component" value="Chromosome 6"/>
</dbReference>
<dbReference type="AlphaFoldDB" id="A0A9P0G145"/>
<dbReference type="PROSITE" id="PS50835">
    <property type="entry name" value="IG_LIKE"/>
    <property type="match status" value="5"/>
</dbReference>
<feature type="transmembrane region" description="Helical" evidence="7">
    <location>
        <begin position="700"/>
        <end position="723"/>
    </location>
</feature>
<dbReference type="Pfam" id="PF13927">
    <property type="entry name" value="Ig_3"/>
    <property type="match status" value="1"/>
</dbReference>
<evidence type="ECO:0000313" key="11">
    <source>
        <dbReference type="Proteomes" id="UP001152759"/>
    </source>
</evidence>
<dbReference type="InterPro" id="IPR013106">
    <property type="entry name" value="Ig_V-set"/>
</dbReference>
<dbReference type="SMART" id="SM00409">
    <property type="entry name" value="IG"/>
    <property type="match status" value="5"/>
</dbReference>
<protein>
    <recommendedName>
        <fullName evidence="9">Ig-like domain-containing protein</fullName>
    </recommendedName>
</protein>
<dbReference type="KEGG" id="btab:109034772"/>
<dbReference type="Pfam" id="PF13895">
    <property type="entry name" value="Ig_2"/>
    <property type="match status" value="1"/>
</dbReference>
<keyword evidence="4 7" id="KW-0472">Membrane</keyword>
<dbReference type="InterPro" id="IPR007110">
    <property type="entry name" value="Ig-like_dom"/>
</dbReference>
<dbReference type="InterPro" id="IPR013783">
    <property type="entry name" value="Ig-like_fold"/>
</dbReference>
<evidence type="ECO:0000256" key="6">
    <source>
        <dbReference type="SAM" id="MobiDB-lite"/>
    </source>
</evidence>
<keyword evidence="2 7" id="KW-0812">Transmembrane</keyword>
<evidence type="ECO:0000256" key="1">
    <source>
        <dbReference type="ARBA" id="ARBA00004167"/>
    </source>
</evidence>
<feature type="domain" description="Ig-like" evidence="9">
    <location>
        <begin position="438"/>
        <end position="532"/>
    </location>
</feature>
<evidence type="ECO:0000256" key="3">
    <source>
        <dbReference type="ARBA" id="ARBA00022989"/>
    </source>
</evidence>
<gene>
    <name evidence="10" type="ORF">BEMITA_LOCUS11006</name>
</gene>
<dbReference type="EMBL" id="OU963867">
    <property type="protein sequence ID" value="CAH0774686.1"/>
    <property type="molecule type" value="Genomic_DNA"/>
</dbReference>
<organism evidence="10 11">
    <name type="scientific">Bemisia tabaci</name>
    <name type="common">Sweetpotato whitefly</name>
    <name type="synonym">Aleurodes tabaci</name>
    <dbReference type="NCBI Taxonomy" id="7038"/>
    <lineage>
        <taxon>Eukaryota</taxon>
        <taxon>Metazoa</taxon>
        <taxon>Ecdysozoa</taxon>
        <taxon>Arthropoda</taxon>
        <taxon>Hexapoda</taxon>
        <taxon>Insecta</taxon>
        <taxon>Pterygota</taxon>
        <taxon>Neoptera</taxon>
        <taxon>Paraneoptera</taxon>
        <taxon>Hemiptera</taxon>
        <taxon>Sternorrhyncha</taxon>
        <taxon>Aleyrodoidea</taxon>
        <taxon>Aleyrodidae</taxon>
        <taxon>Aleyrodinae</taxon>
        <taxon>Bemisia</taxon>
    </lineage>
</organism>
<name>A0A9P0G145_BEMTA</name>
<feature type="region of interest" description="Disordered" evidence="6">
    <location>
        <begin position="586"/>
        <end position="624"/>
    </location>
</feature>
<feature type="signal peptide" evidence="8">
    <location>
        <begin position="1"/>
        <end position="21"/>
    </location>
</feature>
<keyword evidence="11" id="KW-1185">Reference proteome</keyword>
<evidence type="ECO:0000256" key="8">
    <source>
        <dbReference type="SAM" id="SignalP"/>
    </source>
</evidence>
<sequence length="779" mass="84806">MTNMLALCWWCSCLVLALVRADDALDFQKTLPAIVAWAVQGGEARLPCDVSGDRVNMVLWFKDSTGIPLYSLDARGGNVRQATHWAVSGDLGERCSSAMGTEDREAILTIKNVNYDDQGIYRCRVDFMDSPTKNYRVNLTLAVPPSTPVIMDMQGKQMDAIAGPYFEGYDLHLTCLVTGGEPRPTVRWWLGNTMLDSISDKISESTVINRLFINNVARSMLGQQLECHAQSLEGAPPLVTKVSLEIYLKPLHVTILSGNEMLSAEKSKQIICETAGSHPTAKITWLLDGKPIKHDAKMVADGVNSTMGTLTFRPEVDDDGKELVCKAENPKYPGAVIEAKTILRVAYAPTVSVSVGSDVPLDQLQEGSGVQFTCEVHSNPPPDRITWFHGNKVIEGSSDRILLLTSLTRELAGDYSCLASNKEGASKSTPVRVTVRHPPVCRSGFERRTVGAMLHEMVEVRCEVEAWPQDDLEFFWQFNLTDGNSQVSRSRMSTDGPTSVLHYRPADAHDFGNFSCRASNALGMQSEPCHITVTQIGTPEPPRHCELTNTSSYGDLMIHCEAGFDGGLKQHFLLVVLEAGATSGHITSNEVSEPQDEGKRAVHPYPSHGHRGNGHGHSASTTDSHWSQPVYELRQDVPQFQLNGVSFGFYDLAVYAVNAKGKSQPPIVFPSVEISAITAKLTYSDKRMAKVLAMIQEVPVLYYAVFTLVALFALAALVALLAIRKSKTPQRPRAVLTTNQGIAPFEHVFIAGPPLDKGGNSDSEPDDEGGGRGGGGGPG</sequence>
<evidence type="ECO:0000259" key="9">
    <source>
        <dbReference type="PROSITE" id="PS50835"/>
    </source>
</evidence>
<evidence type="ECO:0000256" key="4">
    <source>
        <dbReference type="ARBA" id="ARBA00023136"/>
    </source>
</evidence>
<evidence type="ECO:0000256" key="2">
    <source>
        <dbReference type="ARBA" id="ARBA00022692"/>
    </source>
</evidence>